<accession>A0ABP1S1R0</accession>
<name>A0ABP1S1R0_9HEXA</name>
<sequence>MNEKVTDCESDQEMSRKEEKESRSSKITSNSEEENEDLDEKPLVSGPCLLCAHCVGERQQQQMYTHQELFTSFCKILGIKPKPTDDKPCSIWNFEKEHVFPFCEMCKVLLSSLVNVYSKLEELELVIKEKMMEGEWKYVEEELYSSIDERYLIFRTKALNGNESHLTFDLSRTQSDKDIRKANHVTNLPRDCPEIVPVSNFQSRKRSNEKEVSYFTNSIEAVSGHNSYGENHDDNFPSTFFVSDSPFHSSSDCDSDSDFEAVSNPKYSRVMGNVRKATSRKHVTSKSVLGHVSKSSSSSFESKSKSSDTIAFIYEQRLTPAGAEQKSGSAPKLYQMNVAEEVAGKCRDTKSDYNVDLVKLEAEEPNVESKAAAPRIRIKQTKNEAAKKSEKASSKPSPKKKRDQVIINDMNINNEESDPIQSGPGIISPPPPIDAPFNCQLCWERPGFLHKKLLHQHLISVHKIQPKDYSKMYQQLGNPWCVPKRYHTANGFVIECDICAKPFPNCLSKEWKAHKISHMGVHEKKFGRGKRLRENCCRLCLNTPEFSSFELMHEHCVMVHGITKRKKYANMVDRMKRMNHDGRTRYHTLNGWVTECDICGRPFTKCREMKWNNHLWSHLNDEEKEECLLKNKGGRGIGWNLLRPTKEQLEKGQMVPCPKCGQFVRSGESLDAHLKSHEVNDKRERIVCSLCGKSFLGGLKALTIHMEKAHPGGVIRAYKCCFPSCDKEFDEEESLQEHVEEEHGNSEENRKRRMCDQCGRVMANRWFVKGHKLVHTRERLFSCDICNKKFAKGRSLNQHMATVHRMGKLYGNFKCEHVGCGRVFPLQVYLSTHVKKSHGISENDNTSVTT</sequence>
<evidence type="ECO:0000256" key="3">
    <source>
        <dbReference type="ARBA" id="ARBA00022737"/>
    </source>
</evidence>
<feature type="domain" description="C2H2-type" evidence="9">
    <location>
        <begin position="813"/>
        <end position="838"/>
    </location>
</feature>
<dbReference type="InterPro" id="IPR050888">
    <property type="entry name" value="ZnF_C2H2-type_TF"/>
</dbReference>
<organism evidence="10 11">
    <name type="scientific">Orchesella dallaii</name>
    <dbReference type="NCBI Taxonomy" id="48710"/>
    <lineage>
        <taxon>Eukaryota</taxon>
        <taxon>Metazoa</taxon>
        <taxon>Ecdysozoa</taxon>
        <taxon>Arthropoda</taxon>
        <taxon>Hexapoda</taxon>
        <taxon>Collembola</taxon>
        <taxon>Entomobryomorpha</taxon>
        <taxon>Entomobryoidea</taxon>
        <taxon>Orchesellidae</taxon>
        <taxon>Orchesellinae</taxon>
        <taxon>Orchesella</taxon>
    </lineage>
</organism>
<feature type="region of interest" description="Disordered" evidence="8">
    <location>
        <begin position="1"/>
        <end position="41"/>
    </location>
</feature>
<evidence type="ECO:0000256" key="8">
    <source>
        <dbReference type="SAM" id="MobiDB-lite"/>
    </source>
</evidence>
<dbReference type="InterPro" id="IPR013087">
    <property type="entry name" value="Znf_C2H2_type"/>
</dbReference>
<proteinExistence type="predicted"/>
<dbReference type="SMART" id="SM00355">
    <property type="entry name" value="ZnF_C2H2"/>
    <property type="match status" value="9"/>
</dbReference>
<dbReference type="Pfam" id="PF00096">
    <property type="entry name" value="zf-C2H2"/>
    <property type="match status" value="1"/>
</dbReference>
<evidence type="ECO:0000313" key="11">
    <source>
        <dbReference type="Proteomes" id="UP001642540"/>
    </source>
</evidence>
<feature type="domain" description="C2H2-type" evidence="9">
    <location>
        <begin position="781"/>
        <end position="809"/>
    </location>
</feature>
<dbReference type="SUPFAM" id="SSF57667">
    <property type="entry name" value="beta-beta-alpha zinc fingers"/>
    <property type="match status" value="1"/>
</dbReference>
<dbReference type="Gene3D" id="3.30.160.60">
    <property type="entry name" value="Classic Zinc Finger"/>
    <property type="match status" value="3"/>
</dbReference>
<dbReference type="Proteomes" id="UP001642540">
    <property type="component" value="Unassembled WGS sequence"/>
</dbReference>
<evidence type="ECO:0000256" key="7">
    <source>
        <dbReference type="PROSITE-ProRule" id="PRU00042"/>
    </source>
</evidence>
<evidence type="ECO:0000256" key="1">
    <source>
        <dbReference type="ARBA" id="ARBA00004123"/>
    </source>
</evidence>
<reference evidence="10 11" key="1">
    <citation type="submission" date="2024-08" db="EMBL/GenBank/DDBJ databases">
        <authorList>
            <person name="Cucini C."/>
            <person name="Frati F."/>
        </authorList>
    </citation>
    <scope>NUCLEOTIDE SEQUENCE [LARGE SCALE GENOMIC DNA]</scope>
</reference>
<evidence type="ECO:0000256" key="4">
    <source>
        <dbReference type="ARBA" id="ARBA00022771"/>
    </source>
</evidence>
<keyword evidence="11" id="KW-1185">Reference proteome</keyword>
<dbReference type="PANTHER" id="PTHR24406">
    <property type="entry name" value="TRANSCRIPTIONAL REPRESSOR CTCFL-RELATED"/>
    <property type="match status" value="1"/>
</dbReference>
<comment type="caution">
    <text evidence="10">The sequence shown here is derived from an EMBL/GenBank/DDBJ whole genome shotgun (WGS) entry which is preliminary data.</text>
</comment>
<keyword evidence="5" id="KW-0862">Zinc</keyword>
<protein>
    <recommendedName>
        <fullName evidence="9">C2H2-type domain-containing protein</fullName>
    </recommendedName>
</protein>
<dbReference type="EMBL" id="CAXLJM020000141">
    <property type="protein sequence ID" value="CAL8140839.1"/>
    <property type="molecule type" value="Genomic_DNA"/>
</dbReference>
<comment type="subcellular location">
    <subcellularLocation>
        <location evidence="1">Nucleus</location>
    </subcellularLocation>
</comment>
<evidence type="ECO:0000256" key="6">
    <source>
        <dbReference type="ARBA" id="ARBA00023242"/>
    </source>
</evidence>
<feature type="compositionally biased region" description="Low complexity" evidence="8">
    <location>
        <begin position="285"/>
        <end position="301"/>
    </location>
</feature>
<dbReference type="PROSITE" id="PS00028">
    <property type="entry name" value="ZINC_FINGER_C2H2_1"/>
    <property type="match status" value="5"/>
</dbReference>
<dbReference type="PROSITE" id="PS50157">
    <property type="entry name" value="ZINC_FINGER_C2H2_2"/>
    <property type="match status" value="4"/>
</dbReference>
<feature type="region of interest" description="Disordered" evidence="8">
    <location>
        <begin position="364"/>
        <end position="405"/>
    </location>
</feature>
<keyword evidence="6" id="KW-0539">Nucleus</keyword>
<feature type="region of interest" description="Disordered" evidence="8">
    <location>
        <begin position="275"/>
        <end position="303"/>
    </location>
</feature>
<feature type="compositionally biased region" description="Basic and acidic residues" evidence="8">
    <location>
        <begin position="381"/>
        <end position="393"/>
    </location>
</feature>
<gene>
    <name evidence="10" type="ORF">ODALV1_LOCUS28449</name>
</gene>
<feature type="domain" description="C2H2-type" evidence="9">
    <location>
        <begin position="753"/>
        <end position="780"/>
    </location>
</feature>
<evidence type="ECO:0000256" key="5">
    <source>
        <dbReference type="ARBA" id="ARBA00022833"/>
    </source>
</evidence>
<keyword evidence="3" id="KW-0677">Repeat</keyword>
<keyword evidence="2" id="KW-0479">Metal-binding</keyword>
<evidence type="ECO:0000256" key="2">
    <source>
        <dbReference type="ARBA" id="ARBA00022723"/>
    </source>
</evidence>
<feature type="compositionally biased region" description="Basic and acidic residues" evidence="8">
    <location>
        <begin position="1"/>
        <end position="24"/>
    </location>
</feature>
<keyword evidence="4 7" id="KW-0863">Zinc-finger</keyword>
<evidence type="ECO:0000259" key="9">
    <source>
        <dbReference type="PROSITE" id="PS50157"/>
    </source>
</evidence>
<feature type="domain" description="C2H2-type" evidence="9">
    <location>
        <begin position="718"/>
        <end position="748"/>
    </location>
</feature>
<dbReference type="InterPro" id="IPR036236">
    <property type="entry name" value="Znf_C2H2_sf"/>
</dbReference>
<evidence type="ECO:0000313" key="10">
    <source>
        <dbReference type="EMBL" id="CAL8140839.1"/>
    </source>
</evidence>